<evidence type="ECO:0000259" key="12">
    <source>
        <dbReference type="Pfam" id="PF21093"/>
    </source>
</evidence>
<dbReference type="Pfam" id="PF18378">
    <property type="entry name" value="Nup188_C"/>
    <property type="match status" value="1"/>
</dbReference>
<keyword evidence="4" id="KW-0653">Protein transport</keyword>
<dbReference type="InterPro" id="IPR018864">
    <property type="entry name" value="Nucleoporin_Nup188_N"/>
</dbReference>
<keyword evidence="14" id="KW-1185">Reference proteome</keyword>
<sequence length="1590" mass="181826">MFKTSSDVKISPDWLLFDNLNNNLISSKLTTLDDLSTILTNHKDNLITGKLPYLKDDKISSNDLTKSTSNDYKNHIDFISQTLNLDHAKVTQLVNHFSFTVKNVSINNPESSYSPSNSNVLNYLITMIFNQQSLYFKILLKIVKNEFNQPIFNEYVELITSNGHNIIDNLIENIVHISKIYNSLKSPNSLNSSNNFDFSFIDVIKANLSSLLIDILNFSIHIILNSNSGFKISSVEKWISLMEQTDFLSSLNFNCSNEILSTIQSLATLVTLLFLDLEHNTGTIDDKDGSFLSNPIILTNITNHILKTKANSIILYAWSIILHRQSIILDLLKNDPRAKQYQDSISNTVLKNLEIVSLSFAEEAAKLDVCQSLINCNDLISYDPIYPNILGIFVTAFVPYIEPTYPIIKTISTIIKNSSNKIVETFFSNPSTEELLILLKAKLPLQLNSFLELISINSNLAVEELRSIPTYMVSVETSKFNKIYKINDQQPELVTLTDDFIIKLPFENDENDAALLMKKGSNAQILSTNKNQSLVLFLYEYNGWSLLGRIIKQLSNKVSTDELERNQTRNVIYQTLTKIFLELDKPVIDLIFNSLDSFIDEYHTIDLFVKTFNQALLLKDAELSSNCINLFNVLVKKGYTSIVWSVLYSSNLFYIEHNSGLAFDIIDRVETLQGSYSFIISLLELANTLLNNSLILKLDTDKNVLKEKIINFFTNLLIQIFELFFNWKYINEHEKFQIGNLITTFLNKICKFGTKFNSIIFKELSNIYQSSFHKIVAHFLIGVLDDPVSINPLFQCLNLLSDSTSTYSQYSKTGIFYEKWTISTIKFFSQLIKTRRIADISIPSSLEKKLYIDLPNIIKAYILSSNYKSEIFTLLTELVNGNWNDKPQSMLTHLRSTYSVILLNCLTENISNNKANYQLKISTFNLISAIMSSNQKGTSLFLITGKLISNEKTDISVSDVSLYNAMKLAVTETIDNQSGYTYHLLQAVSLSLKVWLGVCSDADNLTFVEKLIKIINNDSKEGTNKWRVGIITKSVEIVSQYLVVSQDKSPKCQSKIFELLNSNKFIDQLKSEFKVQNYDSILFKEVESQLATIFGDFSLEKYQNDKNDLFSYTNYVFDDKLLNWIVDEKNVEVFNKLHSNLIKLDNQITFVHFQISLAKAYGGLITCFCNINSAKINLYYAQLASKLLEINDDEGVLVEFGDQIYNMRMELSFLIIFTISKLSEKPNDDNITTILLSCLKLLSSREVNFYNYLTTINVGYYKPLLRILLISLPMIQSPKIISEHSNLLLDIFSDNICKPITVLFNNIRNQALSIPNFNENNASFLSKQVDDILLVLSLTQEFFKLKLSNEFYNNIGKILINSGAYRSISLMFTSSHLIKLNNEEVFIDYSMAFIYEFIQNKNISETLVNNGIFHLLMESPVSLIIQKTHVTPYSNNLTIIRLHKLWIKRIMPIILTIASHFGDKIIFYITQFALIFKNQFKDTLQFWLETDSLISTEIIEETEQIILLAKLLNALDCYTYASTELGINVEDVKLVPGLDNIQERKIFVNALNYLLSHPKYLAMKVRIVDDNISIAQITNELNSMKESLLM</sequence>
<proteinExistence type="inferred from homology"/>
<dbReference type="Pfam" id="PF21093">
    <property type="entry name" value="Nup188_N-subdom_III"/>
    <property type="match status" value="1"/>
</dbReference>
<dbReference type="Proteomes" id="UP001378960">
    <property type="component" value="Unassembled WGS sequence"/>
</dbReference>
<dbReference type="InterPro" id="IPR044840">
    <property type="entry name" value="Nup188"/>
</dbReference>
<dbReference type="GO" id="GO:0044611">
    <property type="term" value="C:nuclear pore inner ring"/>
    <property type="evidence" value="ECO:0007669"/>
    <property type="project" value="TreeGrafter"/>
</dbReference>
<evidence type="ECO:0000256" key="2">
    <source>
        <dbReference type="ARBA" id="ARBA00022448"/>
    </source>
</evidence>
<dbReference type="GO" id="GO:0006405">
    <property type="term" value="P:RNA export from nucleus"/>
    <property type="evidence" value="ECO:0007669"/>
    <property type="project" value="TreeGrafter"/>
</dbReference>
<evidence type="ECO:0000256" key="7">
    <source>
        <dbReference type="ARBA" id="ARBA00023242"/>
    </source>
</evidence>
<dbReference type="InterPro" id="IPR048883">
    <property type="entry name" value="Nup188_N-subdom_III"/>
</dbReference>
<evidence type="ECO:0000256" key="8">
    <source>
        <dbReference type="ARBA" id="ARBA00038387"/>
    </source>
</evidence>
<evidence type="ECO:0000313" key="13">
    <source>
        <dbReference type="EMBL" id="GMM43731.1"/>
    </source>
</evidence>
<feature type="domain" description="Nuclear pore protein Nup188 C-terminal" evidence="11">
    <location>
        <begin position="1237"/>
        <end position="1486"/>
    </location>
</feature>
<evidence type="ECO:0000259" key="10">
    <source>
        <dbReference type="Pfam" id="PF10487"/>
    </source>
</evidence>
<keyword evidence="6" id="KW-0906">Nuclear pore complex</keyword>
<evidence type="ECO:0000259" key="11">
    <source>
        <dbReference type="Pfam" id="PF18378"/>
    </source>
</evidence>
<comment type="caution">
    <text evidence="13">The sequence shown here is derived from an EMBL/GenBank/DDBJ whole genome shotgun (WGS) entry which is preliminary data.</text>
</comment>
<name>A0AAV5QXQ6_PICKL</name>
<comment type="subcellular location">
    <subcellularLocation>
        <location evidence="1">Nucleus</location>
        <location evidence="1">Nuclear pore complex</location>
    </subcellularLocation>
</comment>
<organism evidence="13 14">
    <name type="scientific">Pichia kluyveri</name>
    <name type="common">Yeast</name>
    <dbReference type="NCBI Taxonomy" id="36015"/>
    <lineage>
        <taxon>Eukaryota</taxon>
        <taxon>Fungi</taxon>
        <taxon>Dikarya</taxon>
        <taxon>Ascomycota</taxon>
        <taxon>Saccharomycotina</taxon>
        <taxon>Pichiomycetes</taxon>
        <taxon>Pichiales</taxon>
        <taxon>Pichiaceae</taxon>
        <taxon>Pichia</taxon>
    </lineage>
</organism>
<dbReference type="GO" id="GO:0006606">
    <property type="term" value="P:protein import into nucleus"/>
    <property type="evidence" value="ECO:0007669"/>
    <property type="project" value="TreeGrafter"/>
</dbReference>
<dbReference type="GO" id="GO:0017056">
    <property type="term" value="F:structural constituent of nuclear pore"/>
    <property type="evidence" value="ECO:0007669"/>
    <property type="project" value="InterPro"/>
</dbReference>
<keyword evidence="2" id="KW-0813">Transport</keyword>
<comment type="similarity">
    <text evidence="8">Belongs to the Nup188 family.</text>
</comment>
<dbReference type="Pfam" id="PF10487">
    <property type="entry name" value="Nup188_N"/>
    <property type="match status" value="1"/>
</dbReference>
<keyword evidence="3" id="KW-0509">mRNA transport</keyword>
<evidence type="ECO:0000256" key="5">
    <source>
        <dbReference type="ARBA" id="ARBA00023010"/>
    </source>
</evidence>
<feature type="domain" description="Nucleoporin Nup188 N-terminal subdomain III" evidence="12">
    <location>
        <begin position="534"/>
        <end position="946"/>
    </location>
</feature>
<reference evidence="13 14" key="1">
    <citation type="journal article" date="2023" name="Elife">
        <title>Identification of key yeast species and microbe-microbe interactions impacting larval growth of Drosophila in the wild.</title>
        <authorList>
            <person name="Mure A."/>
            <person name="Sugiura Y."/>
            <person name="Maeda R."/>
            <person name="Honda K."/>
            <person name="Sakurai N."/>
            <person name="Takahashi Y."/>
            <person name="Watada M."/>
            <person name="Katoh T."/>
            <person name="Gotoh A."/>
            <person name="Gotoh Y."/>
            <person name="Taniguchi I."/>
            <person name="Nakamura K."/>
            <person name="Hayashi T."/>
            <person name="Katayama T."/>
            <person name="Uemura T."/>
            <person name="Hattori Y."/>
        </authorList>
    </citation>
    <scope>NUCLEOTIDE SEQUENCE [LARGE SCALE GENOMIC DNA]</scope>
    <source>
        <strain evidence="13 14">PK-24</strain>
    </source>
</reference>
<keyword evidence="5" id="KW-0811">Translocation</keyword>
<feature type="domain" description="Nucleoporin Nup188 N-terminal" evidence="10">
    <location>
        <begin position="35"/>
        <end position="484"/>
    </location>
</feature>
<evidence type="ECO:0000256" key="1">
    <source>
        <dbReference type="ARBA" id="ARBA00004567"/>
    </source>
</evidence>
<evidence type="ECO:0000256" key="6">
    <source>
        <dbReference type="ARBA" id="ARBA00023132"/>
    </source>
</evidence>
<dbReference type="EMBL" id="BTGB01000001">
    <property type="protein sequence ID" value="GMM43731.1"/>
    <property type="molecule type" value="Genomic_DNA"/>
</dbReference>
<evidence type="ECO:0000256" key="9">
    <source>
        <dbReference type="ARBA" id="ARBA00040174"/>
    </source>
</evidence>
<gene>
    <name evidence="13" type="ORF">DAPK24_003060</name>
</gene>
<evidence type="ECO:0000313" key="14">
    <source>
        <dbReference type="Proteomes" id="UP001378960"/>
    </source>
</evidence>
<evidence type="ECO:0000256" key="3">
    <source>
        <dbReference type="ARBA" id="ARBA00022816"/>
    </source>
</evidence>
<keyword evidence="7" id="KW-0539">Nucleus</keyword>
<evidence type="ECO:0000256" key="4">
    <source>
        <dbReference type="ARBA" id="ARBA00022927"/>
    </source>
</evidence>
<protein>
    <recommendedName>
        <fullName evidence="9">Nucleoporin NUP188</fullName>
    </recommendedName>
</protein>
<dbReference type="PANTHER" id="PTHR31431:SF1">
    <property type="entry name" value="NUCLEOPORIN NUP188"/>
    <property type="match status" value="1"/>
</dbReference>
<accession>A0AAV5QXQ6</accession>
<dbReference type="Gene3D" id="1.25.10.70">
    <property type="match status" value="1"/>
</dbReference>
<dbReference type="PANTHER" id="PTHR31431">
    <property type="entry name" value="NUCLEOPORIN NUP188 HOMOLOG"/>
    <property type="match status" value="1"/>
</dbReference>
<dbReference type="GO" id="GO:0051028">
    <property type="term" value="P:mRNA transport"/>
    <property type="evidence" value="ECO:0007669"/>
    <property type="project" value="UniProtKB-KW"/>
</dbReference>
<dbReference type="InterPro" id="IPR041634">
    <property type="entry name" value="Nup188_C"/>
</dbReference>